<dbReference type="Gene3D" id="3.40.630.30">
    <property type="match status" value="1"/>
</dbReference>
<gene>
    <name evidence="3" type="ORF">HBE96_13210</name>
</gene>
<dbReference type="PROSITE" id="PS51186">
    <property type="entry name" value="GNAT"/>
    <property type="match status" value="1"/>
</dbReference>
<protein>
    <submittedName>
        <fullName evidence="3">GNAT family N-acetyltransferase</fullName>
    </submittedName>
</protein>
<dbReference type="Proteomes" id="UP000537131">
    <property type="component" value="Unassembled WGS sequence"/>
</dbReference>
<dbReference type="AlphaFoldDB" id="A0A7Y0HQ08"/>
<evidence type="ECO:0000313" key="4">
    <source>
        <dbReference type="Proteomes" id="UP000537131"/>
    </source>
</evidence>
<dbReference type="InterPro" id="IPR016181">
    <property type="entry name" value="Acyl_CoA_acyltransferase"/>
</dbReference>
<comment type="caution">
    <text evidence="3">The sequence shown here is derived from an EMBL/GenBank/DDBJ whole genome shotgun (WGS) entry which is preliminary data.</text>
</comment>
<reference evidence="3 4" key="2">
    <citation type="submission" date="2020-06" db="EMBL/GenBank/DDBJ databases">
        <title>Complete Genome Sequence of Clostridium muelleri sp. nov. P21T, an Acid-Alcohol Producing Acetogen Isolated from Old Hay.</title>
        <authorList>
            <person name="Duncan K.E."/>
            <person name="Tanner R.S."/>
        </authorList>
    </citation>
    <scope>NUCLEOTIDE SEQUENCE [LARGE SCALE GENOMIC DNA]</scope>
    <source>
        <strain evidence="3 4">P21</strain>
    </source>
</reference>
<sequence>MRKAVIEDTKEIMQIIKETIAEMRTYNNTQWDENYPQEKDFMKDIQRGDLYVAEREGKLVGFVCINKVEPVEYNGLNWSLKEDCMIVHRMAVNPNYRRSGIGTELMKFGDELALANNIRYLKTDTYSINTKMNALFKKCGYELVGEMSFLGKERPFYCYEKVLNNSIENGV</sequence>
<organism evidence="3 4">
    <name type="scientific">Clostridium muellerianum</name>
    <dbReference type="NCBI Taxonomy" id="2716538"/>
    <lineage>
        <taxon>Bacteria</taxon>
        <taxon>Bacillati</taxon>
        <taxon>Bacillota</taxon>
        <taxon>Clostridia</taxon>
        <taxon>Eubacteriales</taxon>
        <taxon>Clostridiaceae</taxon>
        <taxon>Clostridium</taxon>
    </lineage>
</organism>
<evidence type="ECO:0000259" key="2">
    <source>
        <dbReference type="PROSITE" id="PS51186"/>
    </source>
</evidence>
<evidence type="ECO:0000313" key="3">
    <source>
        <dbReference type="EMBL" id="NMM63616.1"/>
    </source>
</evidence>
<dbReference type="GO" id="GO:0008080">
    <property type="term" value="F:N-acetyltransferase activity"/>
    <property type="evidence" value="ECO:0007669"/>
    <property type="project" value="InterPro"/>
</dbReference>
<dbReference type="SUPFAM" id="SSF55729">
    <property type="entry name" value="Acyl-CoA N-acyltransferases (Nat)"/>
    <property type="match status" value="1"/>
</dbReference>
<keyword evidence="1 3" id="KW-0808">Transferase</keyword>
<dbReference type="RefSeq" id="WP_169298211.1">
    <property type="nucleotide sequence ID" value="NZ_JABBNI010000025.1"/>
</dbReference>
<dbReference type="EMBL" id="JABBNI010000025">
    <property type="protein sequence ID" value="NMM63616.1"/>
    <property type="molecule type" value="Genomic_DNA"/>
</dbReference>
<accession>A0A7Y0HQ08</accession>
<dbReference type="InterPro" id="IPR000182">
    <property type="entry name" value="GNAT_dom"/>
</dbReference>
<dbReference type="InterPro" id="IPR050769">
    <property type="entry name" value="NAT_camello-type"/>
</dbReference>
<dbReference type="PANTHER" id="PTHR13947">
    <property type="entry name" value="GNAT FAMILY N-ACETYLTRANSFERASE"/>
    <property type="match status" value="1"/>
</dbReference>
<feature type="domain" description="N-acetyltransferase" evidence="2">
    <location>
        <begin position="1"/>
        <end position="164"/>
    </location>
</feature>
<proteinExistence type="predicted"/>
<reference evidence="3 4" key="1">
    <citation type="submission" date="2020-04" db="EMBL/GenBank/DDBJ databases">
        <authorList>
            <person name="Doyle D.A."/>
        </authorList>
    </citation>
    <scope>NUCLEOTIDE SEQUENCE [LARGE SCALE GENOMIC DNA]</scope>
    <source>
        <strain evidence="3 4">P21</strain>
    </source>
</reference>
<name>A0A7Y0HQ08_9CLOT</name>
<dbReference type="PANTHER" id="PTHR13947:SF37">
    <property type="entry name" value="LD18367P"/>
    <property type="match status" value="1"/>
</dbReference>
<dbReference type="Pfam" id="PF00583">
    <property type="entry name" value="Acetyltransf_1"/>
    <property type="match status" value="1"/>
</dbReference>
<keyword evidence="4" id="KW-1185">Reference proteome</keyword>
<dbReference type="CDD" id="cd04301">
    <property type="entry name" value="NAT_SF"/>
    <property type="match status" value="1"/>
</dbReference>
<evidence type="ECO:0000256" key="1">
    <source>
        <dbReference type="ARBA" id="ARBA00022679"/>
    </source>
</evidence>